<dbReference type="GO" id="GO:0020037">
    <property type="term" value="F:heme binding"/>
    <property type="evidence" value="ECO:0007669"/>
    <property type="project" value="InterPro"/>
</dbReference>
<dbReference type="InterPro" id="IPR036396">
    <property type="entry name" value="Cyt_P450_sf"/>
</dbReference>
<dbReference type="InterPro" id="IPR050196">
    <property type="entry name" value="Cytochrome_P450_Monoox"/>
</dbReference>
<dbReference type="GO" id="GO:0004497">
    <property type="term" value="F:monooxygenase activity"/>
    <property type="evidence" value="ECO:0007669"/>
    <property type="project" value="UniProtKB-KW"/>
</dbReference>
<dbReference type="OrthoDB" id="10029320at2759"/>
<keyword evidence="10" id="KW-1185">Reference proteome</keyword>
<dbReference type="GO" id="GO:0016705">
    <property type="term" value="F:oxidoreductase activity, acting on paired donors, with incorporation or reduction of molecular oxygen"/>
    <property type="evidence" value="ECO:0007669"/>
    <property type="project" value="InterPro"/>
</dbReference>
<dbReference type="Proteomes" id="UP000799779">
    <property type="component" value="Unassembled WGS sequence"/>
</dbReference>
<keyword evidence="2 7" id="KW-0349">Heme</keyword>
<keyword evidence="6" id="KW-0503">Monooxygenase</keyword>
<keyword evidence="8" id="KW-0812">Transmembrane</keyword>
<keyword evidence="5 7" id="KW-0408">Iron</keyword>
<keyword evidence="8" id="KW-0472">Membrane</keyword>
<dbReference type="SUPFAM" id="SSF48264">
    <property type="entry name" value="Cytochrome P450"/>
    <property type="match status" value="1"/>
</dbReference>
<dbReference type="PRINTS" id="PR00463">
    <property type="entry name" value="EP450I"/>
</dbReference>
<dbReference type="EMBL" id="ML977622">
    <property type="protein sequence ID" value="KAF1996663.1"/>
    <property type="molecule type" value="Genomic_DNA"/>
</dbReference>
<keyword evidence="3 7" id="KW-0479">Metal-binding</keyword>
<name>A0A6A5W491_9PLEO</name>
<dbReference type="PANTHER" id="PTHR24291">
    <property type="entry name" value="CYTOCHROME P450 FAMILY 4"/>
    <property type="match status" value="1"/>
</dbReference>
<evidence type="ECO:0000256" key="7">
    <source>
        <dbReference type="PIRSR" id="PIRSR602401-1"/>
    </source>
</evidence>
<proteinExistence type="inferred from homology"/>
<dbReference type="PANTHER" id="PTHR24291:SF50">
    <property type="entry name" value="BIFUNCTIONAL ALBAFLAVENONE MONOOXYGENASE_TERPENE SYNTHASE"/>
    <property type="match status" value="1"/>
</dbReference>
<evidence type="ECO:0000256" key="5">
    <source>
        <dbReference type="ARBA" id="ARBA00023004"/>
    </source>
</evidence>
<keyword evidence="8" id="KW-1133">Transmembrane helix</keyword>
<feature type="transmembrane region" description="Helical" evidence="8">
    <location>
        <begin position="6"/>
        <end position="23"/>
    </location>
</feature>
<dbReference type="GO" id="GO:0005506">
    <property type="term" value="F:iron ion binding"/>
    <property type="evidence" value="ECO:0007669"/>
    <property type="project" value="InterPro"/>
</dbReference>
<evidence type="ECO:0000313" key="9">
    <source>
        <dbReference type="EMBL" id="KAF1996663.1"/>
    </source>
</evidence>
<protein>
    <submittedName>
        <fullName evidence="9">Cytochrome P450 3A30</fullName>
    </submittedName>
</protein>
<organism evidence="9 10">
    <name type="scientific">Amniculicola lignicola CBS 123094</name>
    <dbReference type="NCBI Taxonomy" id="1392246"/>
    <lineage>
        <taxon>Eukaryota</taxon>
        <taxon>Fungi</taxon>
        <taxon>Dikarya</taxon>
        <taxon>Ascomycota</taxon>
        <taxon>Pezizomycotina</taxon>
        <taxon>Dothideomycetes</taxon>
        <taxon>Pleosporomycetidae</taxon>
        <taxon>Pleosporales</taxon>
        <taxon>Amniculicolaceae</taxon>
        <taxon>Amniculicola</taxon>
    </lineage>
</organism>
<feature type="binding site" description="axial binding residue" evidence="7">
    <location>
        <position position="462"/>
    </location>
    <ligand>
        <name>heme</name>
        <dbReference type="ChEBI" id="CHEBI:30413"/>
    </ligand>
    <ligandPart>
        <name>Fe</name>
        <dbReference type="ChEBI" id="CHEBI:18248"/>
    </ligandPart>
</feature>
<dbReference type="Pfam" id="PF00067">
    <property type="entry name" value="p450"/>
    <property type="match status" value="1"/>
</dbReference>
<comment type="similarity">
    <text evidence="1">Belongs to the cytochrome P450 family.</text>
</comment>
<sequence>MDSSRWFSWLASAVVAFLAYFIVRFVQVRRFYKDLPGPPHSFFWGHLKVLGETYALFPSNIHIQLAVTELMKTYNLQGAFYLDLWPLGPRQLIIVDPDMATQITVLKSLPKHPLEGASVDPVVGENNIVTTDGAVWKRLHNMLAPAFAPSYIRNMVGMMADEAMGYRSKLLKMAESGEIFKLEDITNDFTFDVISNATFGFSLNAQTKRDSIDDFNDLLHQSMIVRDSWNPVTSLVARRNRGLASQKLSKRFGDMIQERFAILQQDNINVSNKRSLTILDLVLRDHAEELRRTTSNTSTILDESFKEMAITQIKAMLLGGSSTTADTICFMYMLLSENPEVLQKLRDEHDRVFAPGIDATYALLKDNFNKIGELEYTLNTIKETLRLFPIGCTARCADETGVISFKGRQYPVADHLILPMQFAMHYNAKYFPNPTKFDPDRFTQDDFVRTAWRPFERGPRACIGQTLALDEMKVLALLTVRDFDFKIADIKPSAKSRVGWNDLDLKYGDRAFQEYVFEAKPRHGMKMTVKKAAKLA</sequence>
<evidence type="ECO:0000256" key="6">
    <source>
        <dbReference type="ARBA" id="ARBA00023033"/>
    </source>
</evidence>
<reference evidence="9" key="1">
    <citation type="journal article" date="2020" name="Stud. Mycol.">
        <title>101 Dothideomycetes genomes: a test case for predicting lifestyles and emergence of pathogens.</title>
        <authorList>
            <person name="Haridas S."/>
            <person name="Albert R."/>
            <person name="Binder M."/>
            <person name="Bloem J."/>
            <person name="Labutti K."/>
            <person name="Salamov A."/>
            <person name="Andreopoulos B."/>
            <person name="Baker S."/>
            <person name="Barry K."/>
            <person name="Bills G."/>
            <person name="Bluhm B."/>
            <person name="Cannon C."/>
            <person name="Castanera R."/>
            <person name="Culley D."/>
            <person name="Daum C."/>
            <person name="Ezra D."/>
            <person name="Gonzalez J."/>
            <person name="Henrissat B."/>
            <person name="Kuo A."/>
            <person name="Liang C."/>
            <person name="Lipzen A."/>
            <person name="Lutzoni F."/>
            <person name="Magnuson J."/>
            <person name="Mondo S."/>
            <person name="Nolan M."/>
            <person name="Ohm R."/>
            <person name="Pangilinan J."/>
            <person name="Park H.-J."/>
            <person name="Ramirez L."/>
            <person name="Alfaro M."/>
            <person name="Sun H."/>
            <person name="Tritt A."/>
            <person name="Yoshinaga Y."/>
            <person name="Zwiers L.-H."/>
            <person name="Turgeon B."/>
            <person name="Goodwin S."/>
            <person name="Spatafora J."/>
            <person name="Crous P."/>
            <person name="Grigoriev I."/>
        </authorList>
    </citation>
    <scope>NUCLEOTIDE SEQUENCE</scope>
    <source>
        <strain evidence="9">CBS 123094</strain>
    </source>
</reference>
<accession>A0A6A5W491</accession>
<comment type="cofactor">
    <cofactor evidence="7">
        <name>heme</name>
        <dbReference type="ChEBI" id="CHEBI:30413"/>
    </cofactor>
</comment>
<evidence type="ECO:0000256" key="4">
    <source>
        <dbReference type="ARBA" id="ARBA00023002"/>
    </source>
</evidence>
<dbReference type="Gene3D" id="1.10.630.10">
    <property type="entry name" value="Cytochrome P450"/>
    <property type="match status" value="1"/>
</dbReference>
<dbReference type="InterPro" id="IPR002401">
    <property type="entry name" value="Cyt_P450_E_grp-I"/>
</dbReference>
<dbReference type="PRINTS" id="PR00385">
    <property type="entry name" value="P450"/>
</dbReference>
<dbReference type="InterPro" id="IPR001128">
    <property type="entry name" value="Cyt_P450"/>
</dbReference>
<evidence type="ECO:0000256" key="1">
    <source>
        <dbReference type="ARBA" id="ARBA00010617"/>
    </source>
</evidence>
<evidence type="ECO:0000256" key="8">
    <source>
        <dbReference type="SAM" id="Phobius"/>
    </source>
</evidence>
<gene>
    <name evidence="9" type="ORF">P154DRAFT_498097</name>
</gene>
<dbReference type="AlphaFoldDB" id="A0A6A5W491"/>
<keyword evidence="4" id="KW-0560">Oxidoreductase</keyword>
<evidence type="ECO:0000256" key="3">
    <source>
        <dbReference type="ARBA" id="ARBA00022723"/>
    </source>
</evidence>
<evidence type="ECO:0000313" key="10">
    <source>
        <dbReference type="Proteomes" id="UP000799779"/>
    </source>
</evidence>
<evidence type="ECO:0000256" key="2">
    <source>
        <dbReference type="ARBA" id="ARBA00022617"/>
    </source>
</evidence>